<dbReference type="OrthoDB" id="598113at2"/>
<name>A0A5Q2Q962_9GAMM</name>
<gene>
    <name evidence="2" type="ORF">GH975_03560</name>
</gene>
<dbReference type="EMBL" id="CP045871">
    <property type="protein sequence ID" value="QGG79693.1"/>
    <property type="molecule type" value="Genomic_DNA"/>
</dbReference>
<dbReference type="KEGG" id="llp:GH975_03560"/>
<dbReference type="Gene3D" id="1.10.3210.10">
    <property type="entry name" value="Hypothetical protein af1432"/>
    <property type="match status" value="1"/>
</dbReference>
<keyword evidence="3" id="KW-1185">Reference proteome</keyword>
<dbReference type="AlphaFoldDB" id="A0A5Q2Q962"/>
<dbReference type="PANTHER" id="PTHR33525:SF3">
    <property type="entry name" value="RIBONUCLEASE Y"/>
    <property type="match status" value="1"/>
</dbReference>
<protein>
    <submittedName>
        <fullName evidence="2">HDOD domain-containing protein</fullName>
    </submittedName>
</protein>
<dbReference type="Proteomes" id="UP000388235">
    <property type="component" value="Chromosome"/>
</dbReference>
<dbReference type="SUPFAM" id="SSF109604">
    <property type="entry name" value="HD-domain/PDEase-like"/>
    <property type="match status" value="1"/>
</dbReference>
<dbReference type="PANTHER" id="PTHR33525">
    <property type="match status" value="1"/>
</dbReference>
<dbReference type="InterPro" id="IPR052340">
    <property type="entry name" value="RNase_Y/CdgJ"/>
</dbReference>
<dbReference type="PROSITE" id="PS51833">
    <property type="entry name" value="HDOD"/>
    <property type="match status" value="1"/>
</dbReference>
<feature type="domain" description="HDOD" evidence="1">
    <location>
        <begin position="25"/>
        <end position="211"/>
    </location>
</feature>
<dbReference type="Pfam" id="PF08668">
    <property type="entry name" value="HDOD"/>
    <property type="match status" value="1"/>
</dbReference>
<proteinExistence type="predicted"/>
<evidence type="ECO:0000313" key="3">
    <source>
        <dbReference type="Proteomes" id="UP000388235"/>
    </source>
</evidence>
<evidence type="ECO:0000313" key="2">
    <source>
        <dbReference type="EMBL" id="QGG79693.1"/>
    </source>
</evidence>
<evidence type="ECO:0000259" key="1">
    <source>
        <dbReference type="PROSITE" id="PS51833"/>
    </source>
</evidence>
<sequence length="283" mass="30954">MRPNLDTATLVAHFWNDFSLGHVRLPVLPDLAFKLHDLMSEANYEPALVSQALAQDAGVSARLVAAANNVLNRGRVPVATLDMAIMRLGRERTQALANAHLLKQLFHGSPAGKKRLQLHWDLTQRKAVTATYLADLTDSVEPSEPLLLTLLQNLGALPLIDWMERHPDAPHGLNALVELDQAIGTQVAQKLLSHWHYNLDWIDAIGRRESWHYLSDGPLNSIDVSLLASWSELESSAQPGPPLGEVAAFKKWSQACLPATAGIGDLYSEDGQTRLAALAGLLD</sequence>
<reference evidence="2 3" key="1">
    <citation type="submission" date="2019-11" db="EMBL/GenBank/DDBJ databases">
        <authorList>
            <person name="Khan S.A."/>
            <person name="Jeon C.O."/>
            <person name="Chun B.H."/>
        </authorList>
    </citation>
    <scope>NUCLEOTIDE SEQUENCE [LARGE SCALE GENOMIC DNA]</scope>
    <source>
        <strain evidence="2 3">IMCC 1097</strain>
    </source>
</reference>
<accession>A0A5Q2Q962</accession>
<dbReference type="InterPro" id="IPR013976">
    <property type="entry name" value="HDOD"/>
</dbReference>
<dbReference type="RefSeq" id="WP_153713197.1">
    <property type="nucleotide sequence ID" value="NZ_CP045871.1"/>
</dbReference>
<organism evidence="2 3">
    <name type="scientific">Litorivicinus lipolyticus</name>
    <dbReference type="NCBI Taxonomy" id="418701"/>
    <lineage>
        <taxon>Bacteria</taxon>
        <taxon>Pseudomonadati</taxon>
        <taxon>Pseudomonadota</taxon>
        <taxon>Gammaproteobacteria</taxon>
        <taxon>Oceanospirillales</taxon>
        <taxon>Litorivicinaceae</taxon>
        <taxon>Litorivicinus</taxon>
    </lineage>
</organism>